<dbReference type="GO" id="GO:0003677">
    <property type="term" value="F:DNA binding"/>
    <property type="evidence" value="ECO:0007669"/>
    <property type="project" value="UniProtKB-KW"/>
</dbReference>
<proteinExistence type="predicted"/>
<dbReference type="EMBL" id="CAJNOV010009105">
    <property type="protein sequence ID" value="CAF1350699.1"/>
    <property type="molecule type" value="Genomic_DNA"/>
</dbReference>
<keyword evidence="5" id="KW-0805">Transcription regulation</keyword>
<evidence type="ECO:0000313" key="12">
    <source>
        <dbReference type="EMBL" id="CAF1350699.1"/>
    </source>
</evidence>
<name>A0A815HD96_9BILA</name>
<keyword evidence="8" id="KW-0539">Nucleus</keyword>
<evidence type="ECO:0000256" key="6">
    <source>
        <dbReference type="ARBA" id="ARBA00023125"/>
    </source>
</evidence>
<protein>
    <recommendedName>
        <fullName evidence="14">BED-type domain-containing protein</fullName>
    </recommendedName>
</protein>
<accession>A0A815HD96</accession>
<keyword evidence="4" id="KW-0862">Zinc</keyword>
<dbReference type="PANTHER" id="PTHR46481">
    <property type="entry name" value="ZINC FINGER BED DOMAIN-CONTAINING PROTEIN 4"/>
    <property type="match status" value="1"/>
</dbReference>
<evidence type="ECO:0000256" key="5">
    <source>
        <dbReference type="ARBA" id="ARBA00023015"/>
    </source>
</evidence>
<dbReference type="SUPFAM" id="SSF53098">
    <property type="entry name" value="Ribonuclease H-like"/>
    <property type="match status" value="1"/>
</dbReference>
<evidence type="ECO:0008006" key="14">
    <source>
        <dbReference type="Google" id="ProtNLM"/>
    </source>
</evidence>
<feature type="region of interest" description="Disordered" evidence="9">
    <location>
        <begin position="21"/>
        <end position="60"/>
    </location>
</feature>
<evidence type="ECO:0000259" key="10">
    <source>
        <dbReference type="Pfam" id="PF02892"/>
    </source>
</evidence>
<evidence type="ECO:0000256" key="8">
    <source>
        <dbReference type="ARBA" id="ARBA00023242"/>
    </source>
</evidence>
<reference evidence="12" key="1">
    <citation type="submission" date="2021-02" db="EMBL/GenBank/DDBJ databases">
        <authorList>
            <person name="Nowell W R."/>
        </authorList>
    </citation>
    <scope>NUCLEOTIDE SEQUENCE</scope>
</reference>
<dbReference type="InterPro" id="IPR052035">
    <property type="entry name" value="ZnF_BED_domain_contain"/>
</dbReference>
<feature type="compositionally biased region" description="Acidic residues" evidence="9">
    <location>
        <begin position="242"/>
        <end position="265"/>
    </location>
</feature>
<evidence type="ECO:0000256" key="2">
    <source>
        <dbReference type="ARBA" id="ARBA00022723"/>
    </source>
</evidence>
<evidence type="ECO:0000313" key="13">
    <source>
        <dbReference type="Proteomes" id="UP000663855"/>
    </source>
</evidence>
<comment type="caution">
    <text evidence="12">The sequence shown here is derived from an EMBL/GenBank/DDBJ whole genome shotgun (WGS) entry which is preliminary data.</text>
</comment>
<dbReference type="GO" id="GO:0046983">
    <property type="term" value="F:protein dimerization activity"/>
    <property type="evidence" value="ECO:0007669"/>
    <property type="project" value="InterPro"/>
</dbReference>
<evidence type="ECO:0000256" key="3">
    <source>
        <dbReference type="ARBA" id="ARBA00022771"/>
    </source>
</evidence>
<dbReference type="PANTHER" id="PTHR46481:SF10">
    <property type="entry name" value="ZINC FINGER BED DOMAIN-CONTAINING PROTEIN 39"/>
    <property type="match status" value="1"/>
</dbReference>
<evidence type="ECO:0000256" key="9">
    <source>
        <dbReference type="SAM" id="MobiDB-lite"/>
    </source>
</evidence>
<feature type="region of interest" description="Disordered" evidence="9">
    <location>
        <begin position="221"/>
        <end position="265"/>
    </location>
</feature>
<organism evidence="12 13">
    <name type="scientific">Rotaria magnacalcarata</name>
    <dbReference type="NCBI Taxonomy" id="392030"/>
    <lineage>
        <taxon>Eukaryota</taxon>
        <taxon>Metazoa</taxon>
        <taxon>Spiralia</taxon>
        <taxon>Gnathifera</taxon>
        <taxon>Rotifera</taxon>
        <taxon>Eurotatoria</taxon>
        <taxon>Bdelloidea</taxon>
        <taxon>Philodinida</taxon>
        <taxon>Philodinidae</taxon>
        <taxon>Rotaria</taxon>
    </lineage>
</organism>
<evidence type="ECO:0000256" key="1">
    <source>
        <dbReference type="ARBA" id="ARBA00004123"/>
    </source>
</evidence>
<dbReference type="GO" id="GO:0008270">
    <property type="term" value="F:zinc ion binding"/>
    <property type="evidence" value="ECO:0007669"/>
    <property type="project" value="UniProtKB-KW"/>
</dbReference>
<sequence length="646" mass="73885">MISKSILIDLTNCTIADRSENENNVNSKDSHRTQSSLSNTTTTHEHDPGSESNEVLGDDTHYINSNNKKIKVAKNKAIAISRNNCLTTTTIETTSVQSSQVWKYAIRCPNSNFSICSLCPNDKKISTNNGSTSTLRKHLISEHQLHELALPNNKRKRIDPQISNNKKQHLHDLFIKCVIRDGRTFKDLQKPGLKKILQELIPDNLNNGLNYAEKEMANIERLDNNDDIDEPDEINMNVTRDESDDDESSETYDSNDEEESLLDNNDEEFVDDWTTNVIQSDFDIACEQNMIIIVIKKCRGLVSMIKRSTIITLYFDTERKQANIKRNLCYDVKSRWNSTFSMIDSFLVLRQLIQKLFSYKHQLKIQPKQVKKLADYELTSDDWNVLLVLHSILKPFYHATKVMSGRQYPSIGLAFYLLTRLKNFLQQNDRKESSMEKRLKQLLLKQLLHYFESDDEQMELLKLHSYFDPAGFSTFTESEKRSVEQNIKQMVTDGACQSSISVTNTLSISPTTTNSPNTTNSTGNLNKSAIDMFNESIGDINYEDSRRGENTRATIVNEFQNYRKYATQFNLKHKPDATSAIIFWRTYGDTFSILKGLAKKMLSTPATSVPSESCFSLSSSLGRKERARLTGDNLSSSVFLKDKINF</sequence>
<keyword evidence="6" id="KW-0238">DNA-binding</keyword>
<keyword evidence="7" id="KW-0804">Transcription</keyword>
<dbReference type="Proteomes" id="UP000663855">
    <property type="component" value="Unassembled WGS sequence"/>
</dbReference>
<dbReference type="InterPro" id="IPR003656">
    <property type="entry name" value="Znf_BED"/>
</dbReference>
<keyword evidence="2" id="KW-0479">Metal-binding</keyword>
<evidence type="ECO:0000256" key="7">
    <source>
        <dbReference type="ARBA" id="ARBA00023163"/>
    </source>
</evidence>
<feature type="compositionally biased region" description="Polar residues" evidence="9">
    <location>
        <begin position="22"/>
        <end position="42"/>
    </location>
</feature>
<dbReference type="GO" id="GO:0005634">
    <property type="term" value="C:nucleus"/>
    <property type="evidence" value="ECO:0007669"/>
    <property type="project" value="UniProtKB-SubCell"/>
</dbReference>
<gene>
    <name evidence="12" type="ORF">CJN711_LOCUS19408</name>
</gene>
<dbReference type="Pfam" id="PF05699">
    <property type="entry name" value="Dimer_Tnp_hAT"/>
    <property type="match status" value="1"/>
</dbReference>
<evidence type="ECO:0000259" key="11">
    <source>
        <dbReference type="Pfam" id="PF05699"/>
    </source>
</evidence>
<dbReference type="InterPro" id="IPR008906">
    <property type="entry name" value="HATC_C_dom"/>
</dbReference>
<dbReference type="InterPro" id="IPR012337">
    <property type="entry name" value="RNaseH-like_sf"/>
</dbReference>
<evidence type="ECO:0000256" key="4">
    <source>
        <dbReference type="ARBA" id="ARBA00022833"/>
    </source>
</evidence>
<comment type="subcellular location">
    <subcellularLocation>
        <location evidence="1">Nucleus</location>
    </subcellularLocation>
</comment>
<dbReference type="Pfam" id="PF02892">
    <property type="entry name" value="zf-BED"/>
    <property type="match status" value="1"/>
</dbReference>
<keyword evidence="3" id="KW-0863">Zinc-finger</keyword>
<feature type="domain" description="BED-type" evidence="10">
    <location>
        <begin position="99"/>
        <end position="144"/>
    </location>
</feature>
<feature type="domain" description="HAT C-terminal dimerisation" evidence="11">
    <location>
        <begin position="562"/>
        <end position="643"/>
    </location>
</feature>
<dbReference type="AlphaFoldDB" id="A0A815HD96"/>